<dbReference type="OrthoDB" id="2121326at2759"/>
<accession>A0A9K3L753</accession>
<keyword evidence="4" id="KW-1185">Reference proteome</keyword>
<feature type="domain" description="PITH" evidence="2">
    <location>
        <begin position="20"/>
        <end position="195"/>
    </location>
</feature>
<proteinExistence type="predicted"/>
<gene>
    <name evidence="3" type="ORF">IV203_000672</name>
</gene>
<evidence type="ECO:0000259" key="2">
    <source>
        <dbReference type="PROSITE" id="PS51532"/>
    </source>
</evidence>
<dbReference type="Pfam" id="PF06201">
    <property type="entry name" value="PITH"/>
    <property type="match status" value="1"/>
</dbReference>
<dbReference type="InterPro" id="IPR010400">
    <property type="entry name" value="PITH_dom"/>
</dbReference>
<feature type="region of interest" description="Disordered" evidence="1">
    <location>
        <begin position="1"/>
        <end position="27"/>
    </location>
</feature>
<evidence type="ECO:0000256" key="1">
    <source>
        <dbReference type="SAM" id="MobiDB-lite"/>
    </source>
</evidence>
<protein>
    <submittedName>
        <fullName evidence="3">PITH domain containing protein</fullName>
    </submittedName>
</protein>
<organism evidence="3 4">
    <name type="scientific">Nitzschia inconspicua</name>
    <dbReference type="NCBI Taxonomy" id="303405"/>
    <lineage>
        <taxon>Eukaryota</taxon>
        <taxon>Sar</taxon>
        <taxon>Stramenopiles</taxon>
        <taxon>Ochrophyta</taxon>
        <taxon>Bacillariophyta</taxon>
        <taxon>Bacillariophyceae</taxon>
        <taxon>Bacillariophycidae</taxon>
        <taxon>Bacillariales</taxon>
        <taxon>Bacillariaceae</taxon>
        <taxon>Nitzschia</taxon>
    </lineage>
</organism>
<dbReference type="EMBL" id="JAGRRH010000015">
    <property type="protein sequence ID" value="KAG7355986.1"/>
    <property type="molecule type" value="Genomic_DNA"/>
</dbReference>
<dbReference type="PANTHER" id="PTHR12175">
    <property type="entry name" value="AD039 HT014 THIOREDOXIN FAMILY TRP26"/>
    <property type="match status" value="1"/>
</dbReference>
<sequence>MDGIMPAGLGGMPGGGAMPDAEKGDGTMIDLSSKIETSECYARNQAPGFPMTNLFIGDSRLGCKSDADEQLIIHISFQEFVKIKTIKFVAFNNGENPEENPTTVKLYVNSANPLGFEDIDDVDPTQVFELTSEDLRESSDPLMTKFVKFQRVRTLTIFIEDNQGGDVTALGSIRLIGRTCATTNMSDFKKNPNEM</sequence>
<feature type="compositionally biased region" description="Gly residues" evidence="1">
    <location>
        <begin position="8"/>
        <end position="17"/>
    </location>
</feature>
<dbReference type="PROSITE" id="PS51532">
    <property type="entry name" value="PITH"/>
    <property type="match status" value="1"/>
</dbReference>
<dbReference type="Proteomes" id="UP000693970">
    <property type="component" value="Unassembled WGS sequence"/>
</dbReference>
<comment type="caution">
    <text evidence="3">The sequence shown here is derived from an EMBL/GenBank/DDBJ whole genome shotgun (WGS) entry which is preliminary data.</text>
</comment>
<dbReference type="PANTHER" id="PTHR12175:SF5">
    <property type="entry name" value="OS03G0795500 PROTEIN"/>
    <property type="match status" value="1"/>
</dbReference>
<evidence type="ECO:0000313" key="4">
    <source>
        <dbReference type="Proteomes" id="UP000693970"/>
    </source>
</evidence>
<reference evidence="3" key="2">
    <citation type="submission" date="2021-04" db="EMBL/GenBank/DDBJ databases">
        <authorList>
            <person name="Podell S."/>
        </authorList>
    </citation>
    <scope>NUCLEOTIDE SEQUENCE</scope>
    <source>
        <strain evidence="3">Hildebrandi</strain>
    </source>
</reference>
<evidence type="ECO:0000313" key="3">
    <source>
        <dbReference type="EMBL" id="KAG7355986.1"/>
    </source>
</evidence>
<name>A0A9K3L753_9STRA</name>
<reference evidence="3" key="1">
    <citation type="journal article" date="2021" name="Sci. Rep.">
        <title>Diploid genomic architecture of Nitzschia inconspicua, an elite biomass production diatom.</title>
        <authorList>
            <person name="Oliver A."/>
            <person name="Podell S."/>
            <person name="Pinowska A."/>
            <person name="Traller J.C."/>
            <person name="Smith S.R."/>
            <person name="McClure R."/>
            <person name="Beliaev A."/>
            <person name="Bohutskyi P."/>
            <person name="Hill E.A."/>
            <person name="Rabines A."/>
            <person name="Zheng H."/>
            <person name="Allen L.Z."/>
            <person name="Kuo A."/>
            <person name="Grigoriev I.V."/>
            <person name="Allen A.E."/>
            <person name="Hazlebeck D."/>
            <person name="Allen E.E."/>
        </authorList>
    </citation>
    <scope>NUCLEOTIDE SEQUENCE</scope>
    <source>
        <strain evidence="3">Hildebrandi</strain>
    </source>
</reference>
<dbReference type="AlphaFoldDB" id="A0A9K3L753"/>
<dbReference type="InterPro" id="IPR045099">
    <property type="entry name" value="PITH1-like"/>
</dbReference>